<evidence type="ECO:0000313" key="2">
    <source>
        <dbReference type="EMBL" id="WNZ43373.1"/>
    </source>
</evidence>
<accession>A0AA97AKL2</accession>
<organism evidence="2">
    <name type="scientific">Leptolyngbya boryana CZ1</name>
    <dbReference type="NCBI Taxonomy" id="3060204"/>
    <lineage>
        <taxon>Bacteria</taxon>
        <taxon>Bacillati</taxon>
        <taxon>Cyanobacteriota</taxon>
        <taxon>Cyanophyceae</taxon>
        <taxon>Leptolyngbyales</taxon>
        <taxon>Leptolyngbyaceae</taxon>
        <taxon>Leptolyngbya group</taxon>
        <taxon>Leptolyngbya</taxon>
    </lineage>
</organism>
<protein>
    <submittedName>
        <fullName evidence="2">DUF4114 domain-containing protein</fullName>
    </submittedName>
</protein>
<dbReference type="InterPro" id="IPR025193">
    <property type="entry name" value="DUF4114"/>
</dbReference>
<sequence>MTSTTISVGPIQHYVPGSTWFDLTKYDNLATQERVAVNLSSSNLWLVDSSKLFLSSDYAPRIAFLNEGAGYRSPIQISATGNTLGEATVFSDLSGIDSVLSSANAPLRRGDWVQLSELSAGTQINFSVIPNGVVNPGATPLSTDSQTNPVSPYNPSSPVFWLAYADPKANVPVFILGYEDIAGAGSDNDFNDGLLVLDLGLENFNQIFSSANLGQDSTISLKNAQPVPVPFEMHSSIGLILIAALLGHKLWSRWISAQRTTQR</sequence>
<gene>
    <name evidence="2" type="ORF">Q2T42_16100</name>
</gene>
<reference evidence="2" key="1">
    <citation type="journal article" date="2023" name="Plants (Basel)">
        <title>Genomic Analysis of Leptolyngbya boryana CZ1 Reveals Efficient Carbon Fixation Modules.</title>
        <authorList>
            <person name="Bai X."/>
            <person name="Wang H."/>
            <person name="Cheng W."/>
            <person name="Wang J."/>
            <person name="Ma M."/>
            <person name="Hu H."/>
            <person name="Song Z."/>
            <person name="Ma H."/>
            <person name="Fan Y."/>
            <person name="Du C."/>
            <person name="Xu J."/>
        </authorList>
    </citation>
    <scope>NUCLEOTIDE SEQUENCE</scope>
    <source>
        <strain evidence="2">CZ1</strain>
    </source>
</reference>
<dbReference type="EMBL" id="CP130144">
    <property type="protein sequence ID" value="WNZ43373.1"/>
    <property type="molecule type" value="Genomic_DNA"/>
</dbReference>
<name>A0AA97AKL2_LEPBY</name>
<dbReference type="AlphaFoldDB" id="A0AA97AKL2"/>
<dbReference type="Pfam" id="PF13448">
    <property type="entry name" value="DUF4114"/>
    <property type="match status" value="1"/>
</dbReference>
<reference evidence="2" key="2">
    <citation type="submission" date="2023-07" db="EMBL/GenBank/DDBJ databases">
        <authorList>
            <person name="Bai X.-H."/>
            <person name="Wang H.-H."/>
            <person name="Wang J."/>
            <person name="Ma M.-Y."/>
            <person name="Hu H.-H."/>
            <person name="Song Z.-L."/>
            <person name="Ma H.-G."/>
            <person name="Fan Y."/>
            <person name="Du C.-Y."/>
            <person name="Xu J.-C."/>
        </authorList>
    </citation>
    <scope>NUCLEOTIDE SEQUENCE</scope>
    <source>
        <strain evidence="2">CZ1</strain>
    </source>
</reference>
<dbReference type="RefSeq" id="WP_190649239.1">
    <property type="nucleotide sequence ID" value="NZ_CP130144.1"/>
</dbReference>
<proteinExistence type="predicted"/>
<evidence type="ECO:0000259" key="1">
    <source>
        <dbReference type="Pfam" id="PF13448"/>
    </source>
</evidence>
<feature type="domain" description="DUF4114" evidence="1">
    <location>
        <begin position="118"/>
        <end position="197"/>
    </location>
</feature>